<evidence type="ECO:0000313" key="2">
    <source>
        <dbReference type="EMBL" id="KAK9886268.1"/>
    </source>
</evidence>
<proteinExistence type="predicted"/>
<gene>
    <name evidence="2" type="ORF">WA026_015779</name>
</gene>
<evidence type="ECO:0000256" key="1">
    <source>
        <dbReference type="SAM" id="MobiDB-lite"/>
    </source>
</evidence>
<dbReference type="AlphaFoldDB" id="A0AAW1UTV4"/>
<reference evidence="2 3" key="1">
    <citation type="submission" date="2023-03" db="EMBL/GenBank/DDBJ databases">
        <title>Genome insight into feeding habits of ladybird beetles.</title>
        <authorList>
            <person name="Li H.-S."/>
            <person name="Huang Y.-H."/>
            <person name="Pang H."/>
        </authorList>
    </citation>
    <scope>NUCLEOTIDE SEQUENCE [LARGE SCALE GENOMIC DNA]</scope>
    <source>
        <strain evidence="2">SYSU_2023b</strain>
        <tissue evidence="2">Whole body</tissue>
    </source>
</reference>
<name>A0AAW1UTV4_9CUCU</name>
<organism evidence="2 3">
    <name type="scientific">Henosepilachna vigintioctopunctata</name>
    <dbReference type="NCBI Taxonomy" id="420089"/>
    <lineage>
        <taxon>Eukaryota</taxon>
        <taxon>Metazoa</taxon>
        <taxon>Ecdysozoa</taxon>
        <taxon>Arthropoda</taxon>
        <taxon>Hexapoda</taxon>
        <taxon>Insecta</taxon>
        <taxon>Pterygota</taxon>
        <taxon>Neoptera</taxon>
        <taxon>Endopterygota</taxon>
        <taxon>Coleoptera</taxon>
        <taxon>Polyphaga</taxon>
        <taxon>Cucujiformia</taxon>
        <taxon>Coccinelloidea</taxon>
        <taxon>Coccinellidae</taxon>
        <taxon>Epilachninae</taxon>
        <taxon>Epilachnini</taxon>
        <taxon>Henosepilachna</taxon>
    </lineage>
</organism>
<sequence>MKASELSIPRKKQKPDASVKFNLPKQQMVLPNEPSVETPVVEINRDVYSYRNAVTAAPKLNSIDKINPKSSANENHDTSKQNSPKLSQSLIGKINIERRDNTHNSNDENLKEDNENKSSWTTVVKKKPYKRPPVICTGYKEVNPTSKVKGVVNRKWVYVGKIYGQDLTKIDMKESLIDSTGTFNFQLRAQTLRLV</sequence>
<feature type="region of interest" description="Disordered" evidence="1">
    <location>
        <begin position="61"/>
        <end position="122"/>
    </location>
</feature>
<feature type="region of interest" description="Disordered" evidence="1">
    <location>
        <begin position="1"/>
        <end position="24"/>
    </location>
</feature>
<protein>
    <submittedName>
        <fullName evidence="2">Uncharacterized protein</fullName>
    </submittedName>
</protein>
<evidence type="ECO:0000313" key="3">
    <source>
        <dbReference type="Proteomes" id="UP001431783"/>
    </source>
</evidence>
<keyword evidence="3" id="KW-1185">Reference proteome</keyword>
<dbReference type="Proteomes" id="UP001431783">
    <property type="component" value="Unassembled WGS sequence"/>
</dbReference>
<accession>A0AAW1UTV4</accession>
<dbReference type="EMBL" id="JARQZJ010000099">
    <property type="protein sequence ID" value="KAK9886268.1"/>
    <property type="molecule type" value="Genomic_DNA"/>
</dbReference>
<feature type="compositionally biased region" description="Polar residues" evidence="1">
    <location>
        <begin position="80"/>
        <end position="90"/>
    </location>
</feature>
<comment type="caution">
    <text evidence="2">The sequence shown here is derived from an EMBL/GenBank/DDBJ whole genome shotgun (WGS) entry which is preliminary data.</text>
</comment>
<feature type="compositionally biased region" description="Basic and acidic residues" evidence="1">
    <location>
        <begin position="95"/>
        <end position="116"/>
    </location>
</feature>